<keyword evidence="2" id="KW-0808">Transferase</keyword>
<dbReference type="GO" id="GO:0016779">
    <property type="term" value="F:nucleotidyltransferase activity"/>
    <property type="evidence" value="ECO:0007669"/>
    <property type="project" value="UniProtKB-KW"/>
</dbReference>
<reference evidence="2 3" key="1">
    <citation type="submission" date="2022-02" db="EMBL/GenBank/DDBJ databases">
        <title>The car tank lid bacteriome: a reservoir of bacteria with potential in bioremediation of fuel.</title>
        <authorList>
            <person name="Vidal-Verdu A."/>
            <person name="Gomez-Martinez D."/>
            <person name="Latorre-Perez A."/>
            <person name="Pereto J."/>
            <person name="Porcar M."/>
        </authorList>
    </citation>
    <scope>NUCLEOTIDE SEQUENCE [LARGE SCALE GENOMIC DNA]</scope>
    <source>
        <strain evidence="2 3">4D.3</strain>
    </source>
</reference>
<dbReference type="RefSeq" id="WP_416342242.1">
    <property type="nucleotide sequence ID" value="NZ_JALQCY010000001.1"/>
</dbReference>
<comment type="caution">
    <text evidence="2">The sequence shown here is derived from an EMBL/GenBank/DDBJ whole genome shotgun (WGS) entry which is preliminary data.</text>
</comment>
<keyword evidence="2" id="KW-0548">Nucleotidyltransferase</keyword>
<organism evidence="2 3">
    <name type="scientific">Isoptericola peretonis</name>
    <dbReference type="NCBI Taxonomy" id="2918523"/>
    <lineage>
        <taxon>Bacteria</taxon>
        <taxon>Bacillati</taxon>
        <taxon>Actinomycetota</taxon>
        <taxon>Actinomycetes</taxon>
        <taxon>Micrococcales</taxon>
        <taxon>Promicromonosporaceae</taxon>
        <taxon>Isoptericola</taxon>
    </lineage>
</organism>
<dbReference type="Gene3D" id="3.40.50.720">
    <property type="entry name" value="NAD(P)-binding Rossmann-like Domain"/>
    <property type="match status" value="1"/>
</dbReference>
<dbReference type="InterPro" id="IPR035985">
    <property type="entry name" value="Ubiquitin-activating_enz"/>
</dbReference>
<sequence length="354" mass="36804">MADARSPATGTGTLLALRPATPVLDRGAGEVQLGTDPRWSLVLSGLADHEARWLRDVGTRRHRSLDRSARHWGVGEVRRDQILRALADGGFLVAPGEGLGPAAEAPGWSPDLAVLGALRPDGAGTETLARRQQGTVGVQGLRRLGVVLAEHLATAGVGTLVLDDRDPVQVADLGLGGYGPADVGRPRERVAAALLGRRHPRLRAGAELPDDRLPDVVVVVEAHAARSDRYERLLGAAVPHLPVVVREADVLLGPLVLPGRSACVGCTDRHAADADVSWPHVVADLARGAAPEAAHETTLAATAAALAAGQVLALLDGGTPATVGRVLELALPEAVPRVRDVVPHPRCGCTRLPA</sequence>
<proteinExistence type="predicted"/>
<dbReference type="SUPFAM" id="SSF69572">
    <property type="entry name" value="Activating enzymes of the ubiquitin-like proteins"/>
    <property type="match status" value="1"/>
</dbReference>
<evidence type="ECO:0000313" key="2">
    <source>
        <dbReference type="EMBL" id="MCK9792369.1"/>
    </source>
</evidence>
<dbReference type="InterPro" id="IPR000594">
    <property type="entry name" value="ThiF_NAD_FAD-bd"/>
</dbReference>
<dbReference type="Pfam" id="PF00899">
    <property type="entry name" value="ThiF"/>
    <property type="match status" value="1"/>
</dbReference>
<evidence type="ECO:0000259" key="1">
    <source>
        <dbReference type="Pfam" id="PF00899"/>
    </source>
</evidence>
<dbReference type="Proteomes" id="UP001651050">
    <property type="component" value="Unassembled WGS sequence"/>
</dbReference>
<keyword evidence="3" id="KW-1185">Reference proteome</keyword>
<gene>
    <name evidence="2" type="ORF">M1843_01245</name>
</gene>
<feature type="domain" description="THIF-type NAD/FAD binding fold" evidence="1">
    <location>
        <begin position="126"/>
        <end position="202"/>
    </location>
</feature>
<protein>
    <submittedName>
        <fullName evidence="2">ThiF family adenylyltransferase</fullName>
    </submittedName>
</protein>
<accession>A0ABT0IYY8</accession>
<dbReference type="EMBL" id="JALQCY010000001">
    <property type="protein sequence ID" value="MCK9792369.1"/>
    <property type="molecule type" value="Genomic_DNA"/>
</dbReference>
<evidence type="ECO:0000313" key="3">
    <source>
        <dbReference type="Proteomes" id="UP001651050"/>
    </source>
</evidence>
<name>A0ABT0IYY8_9MICO</name>